<sequence length="183" mass="20166">MYYNNTFFYNNVNPYNRIPFFRGSDTMEDSSLLAVARINGSPTYPEINGIVYFKDVPGGTEVYVSVTGLPAFKPAEGNNSQVGPHGFHIHENGCCNIENPNDPFKCAGEHFNPTNQPHGNHAGDFPVLFSNNGVARMSFFTNKFKISDIIGKSVIIHESPDDYRTEPAGNSGKRIACGVIKKV</sequence>
<comment type="cofactor">
    <cofactor evidence="3">
        <name>Zn(2+)</name>
        <dbReference type="ChEBI" id="CHEBI:29105"/>
    </cofactor>
    <text evidence="3">Binds 1 zinc ion per subunit.</text>
</comment>
<comment type="function">
    <text evidence="2">Destroys radicals which are normally produced within the cells and which are toxic to biological systems. May play a role in favoring mycobacterial survival in phagocytes.</text>
</comment>
<dbReference type="AlphaFoldDB" id="A0A0L6ZBB7"/>
<evidence type="ECO:0000313" key="5">
    <source>
        <dbReference type="EMBL" id="KOA20255.1"/>
    </source>
</evidence>
<feature type="domain" description="Superoxide dismutase copper/zinc binding" evidence="4">
    <location>
        <begin position="48"/>
        <end position="180"/>
    </location>
</feature>
<dbReference type="CDD" id="cd00305">
    <property type="entry name" value="Cu-Zn_Superoxide_Dismutase"/>
    <property type="match status" value="1"/>
</dbReference>
<dbReference type="Gene3D" id="2.60.40.200">
    <property type="entry name" value="Superoxide dismutase, copper/zinc binding domain"/>
    <property type="match status" value="1"/>
</dbReference>
<protein>
    <recommendedName>
        <fullName evidence="3">Superoxide dismutase [Cu-Zn]</fullName>
        <ecNumber evidence="3">1.15.1.1</ecNumber>
    </recommendedName>
</protein>
<dbReference type="GO" id="GO:0004784">
    <property type="term" value="F:superoxide dismutase activity"/>
    <property type="evidence" value="ECO:0007669"/>
    <property type="project" value="UniProtKB-EC"/>
</dbReference>
<dbReference type="PROSITE" id="PS00332">
    <property type="entry name" value="SOD_CU_ZN_2"/>
    <property type="match status" value="1"/>
</dbReference>
<dbReference type="EC" id="1.15.1.1" evidence="3"/>
<keyword evidence="3" id="KW-0862">Zinc</keyword>
<dbReference type="STRING" id="36844.SAMN04488501_11110"/>
<evidence type="ECO:0000313" key="6">
    <source>
        <dbReference type="Proteomes" id="UP000037043"/>
    </source>
</evidence>
<reference evidence="6" key="1">
    <citation type="submission" date="2015-08" db="EMBL/GenBank/DDBJ databases">
        <title>Genome sequence of the strict anaerobe Clostridium homopropionicum LuHBu1 (DSM 5847T).</title>
        <authorList>
            <person name="Poehlein A."/>
            <person name="Beck M."/>
            <person name="Schiel-Bengelsdorf B."/>
            <person name="Bengelsdorf F.R."/>
            <person name="Daniel R."/>
            <person name="Duerre P."/>
        </authorList>
    </citation>
    <scope>NUCLEOTIDE SEQUENCE [LARGE SCALE GENOMIC DNA]</scope>
    <source>
        <strain evidence="6">DSM 5847</strain>
    </source>
</reference>
<keyword evidence="3" id="KW-0479">Metal-binding</keyword>
<dbReference type="InterPro" id="IPR018152">
    <property type="entry name" value="SOD_Cu/Zn_BS"/>
</dbReference>
<dbReference type="SUPFAM" id="SSF49329">
    <property type="entry name" value="Cu,Zn superoxide dismutase-like"/>
    <property type="match status" value="1"/>
</dbReference>
<dbReference type="Proteomes" id="UP000037043">
    <property type="component" value="Unassembled WGS sequence"/>
</dbReference>
<keyword evidence="3 5" id="KW-0560">Oxidoreductase</keyword>
<dbReference type="PATRIC" id="fig|1121318.3.peg.1465"/>
<dbReference type="PANTHER" id="PTHR10003">
    <property type="entry name" value="SUPEROXIDE DISMUTASE CU-ZN -RELATED"/>
    <property type="match status" value="1"/>
</dbReference>
<gene>
    <name evidence="5" type="primary">sodC</name>
    <name evidence="5" type="ORF">CLHOM_14600</name>
</gene>
<organism evidence="5 6">
    <name type="scientific">Clostridium homopropionicum DSM 5847</name>
    <dbReference type="NCBI Taxonomy" id="1121318"/>
    <lineage>
        <taxon>Bacteria</taxon>
        <taxon>Bacillati</taxon>
        <taxon>Bacillota</taxon>
        <taxon>Clostridia</taxon>
        <taxon>Eubacteriales</taxon>
        <taxon>Clostridiaceae</taxon>
        <taxon>Clostridium</taxon>
    </lineage>
</organism>
<name>A0A0L6ZBB7_9CLOT</name>
<evidence type="ECO:0000256" key="1">
    <source>
        <dbReference type="ARBA" id="ARBA00010457"/>
    </source>
</evidence>
<evidence type="ECO:0000256" key="3">
    <source>
        <dbReference type="RuleBase" id="RU000393"/>
    </source>
</evidence>
<evidence type="ECO:0000256" key="2">
    <source>
        <dbReference type="ARBA" id="ARBA00024900"/>
    </source>
</evidence>
<dbReference type="Pfam" id="PF00080">
    <property type="entry name" value="Sod_Cu"/>
    <property type="match status" value="1"/>
</dbReference>
<comment type="catalytic activity">
    <reaction evidence="3">
        <text>2 superoxide + 2 H(+) = H2O2 + O2</text>
        <dbReference type="Rhea" id="RHEA:20696"/>
        <dbReference type="ChEBI" id="CHEBI:15378"/>
        <dbReference type="ChEBI" id="CHEBI:15379"/>
        <dbReference type="ChEBI" id="CHEBI:16240"/>
        <dbReference type="ChEBI" id="CHEBI:18421"/>
        <dbReference type="EC" id="1.15.1.1"/>
    </reaction>
</comment>
<keyword evidence="3" id="KW-0186">Copper</keyword>
<keyword evidence="6" id="KW-1185">Reference proteome</keyword>
<proteinExistence type="inferred from homology"/>
<dbReference type="InterPro" id="IPR036423">
    <property type="entry name" value="SOD-like_Cu/Zn_dom_sf"/>
</dbReference>
<comment type="cofactor">
    <cofactor evidence="3">
        <name>Cu cation</name>
        <dbReference type="ChEBI" id="CHEBI:23378"/>
    </cofactor>
    <text evidence="3">Binds 1 copper ion per subunit.</text>
</comment>
<comment type="similarity">
    <text evidence="1 3">Belongs to the Cu-Zn superoxide dismutase family.</text>
</comment>
<comment type="caution">
    <text evidence="5">The sequence shown here is derived from an EMBL/GenBank/DDBJ whole genome shotgun (WGS) entry which is preliminary data.</text>
</comment>
<accession>A0A0L6ZBB7</accession>
<dbReference type="EMBL" id="LHUR01000018">
    <property type="protein sequence ID" value="KOA20255.1"/>
    <property type="molecule type" value="Genomic_DNA"/>
</dbReference>
<evidence type="ECO:0000259" key="4">
    <source>
        <dbReference type="Pfam" id="PF00080"/>
    </source>
</evidence>
<dbReference type="InterPro" id="IPR024134">
    <property type="entry name" value="SOD_Cu/Zn_/chaperone"/>
</dbReference>
<dbReference type="InterPro" id="IPR001424">
    <property type="entry name" value="SOD_Cu_Zn_dom"/>
</dbReference>
<dbReference type="GO" id="GO:0005507">
    <property type="term" value="F:copper ion binding"/>
    <property type="evidence" value="ECO:0007669"/>
    <property type="project" value="InterPro"/>
</dbReference>